<keyword evidence="2" id="KW-0472">Membrane</keyword>
<keyword evidence="2" id="KW-0812">Transmembrane</keyword>
<organism evidence="5 6">
    <name type="scientific">Armatimonas rosea</name>
    <dbReference type="NCBI Taxonomy" id="685828"/>
    <lineage>
        <taxon>Bacteria</taxon>
        <taxon>Bacillati</taxon>
        <taxon>Armatimonadota</taxon>
        <taxon>Armatimonadia</taxon>
        <taxon>Armatimonadales</taxon>
        <taxon>Armatimonadaceae</taxon>
        <taxon>Armatimonas</taxon>
    </lineage>
</organism>
<dbReference type="GO" id="GO:0004519">
    <property type="term" value="F:endonuclease activity"/>
    <property type="evidence" value="ECO:0007669"/>
    <property type="project" value="UniProtKB-KW"/>
</dbReference>
<dbReference type="InterPro" id="IPR016071">
    <property type="entry name" value="Staphylococal_nuclease_OB-fold"/>
</dbReference>
<dbReference type="PROSITE" id="PS50830">
    <property type="entry name" value="TNASE_3"/>
    <property type="match status" value="1"/>
</dbReference>
<feature type="compositionally biased region" description="Low complexity" evidence="1">
    <location>
        <begin position="157"/>
        <end position="171"/>
    </location>
</feature>
<feature type="region of interest" description="Disordered" evidence="1">
    <location>
        <begin position="157"/>
        <end position="194"/>
    </location>
</feature>
<keyword evidence="5" id="KW-0378">Hydrolase</keyword>
<accession>A0A7W9ST01</accession>
<protein>
    <submittedName>
        <fullName evidence="5">Endonuclease YncB(Thermonuclease family)</fullName>
    </submittedName>
</protein>
<evidence type="ECO:0000313" key="6">
    <source>
        <dbReference type="Proteomes" id="UP000520814"/>
    </source>
</evidence>
<proteinExistence type="predicted"/>
<dbReference type="Proteomes" id="UP000520814">
    <property type="component" value="Unassembled WGS sequence"/>
</dbReference>
<dbReference type="Pfam" id="PF00565">
    <property type="entry name" value="SNase"/>
    <property type="match status" value="1"/>
</dbReference>
<evidence type="ECO:0000256" key="3">
    <source>
        <dbReference type="SAM" id="SignalP"/>
    </source>
</evidence>
<keyword evidence="5" id="KW-0540">Nuclease</keyword>
<feature type="compositionally biased region" description="Polar residues" evidence="1">
    <location>
        <begin position="179"/>
        <end position="194"/>
    </location>
</feature>
<dbReference type="AlphaFoldDB" id="A0A7W9ST01"/>
<feature type="transmembrane region" description="Helical" evidence="2">
    <location>
        <begin position="381"/>
        <end position="401"/>
    </location>
</feature>
<keyword evidence="5" id="KW-0255">Endonuclease</keyword>
<evidence type="ECO:0000259" key="4">
    <source>
        <dbReference type="PROSITE" id="PS50830"/>
    </source>
</evidence>
<dbReference type="EMBL" id="JACHGW010000004">
    <property type="protein sequence ID" value="MBB6052310.1"/>
    <property type="molecule type" value="Genomic_DNA"/>
</dbReference>
<dbReference type="RefSeq" id="WP_184201124.1">
    <property type="nucleotide sequence ID" value="NZ_JACHGW010000004.1"/>
</dbReference>
<dbReference type="InterPro" id="IPR035437">
    <property type="entry name" value="SNase_OB-fold_sf"/>
</dbReference>
<evidence type="ECO:0000256" key="1">
    <source>
        <dbReference type="SAM" id="MobiDB-lite"/>
    </source>
</evidence>
<feature type="chain" id="PRO_5031351044" evidence="3">
    <location>
        <begin position="20"/>
        <end position="405"/>
    </location>
</feature>
<sequence>MSRLVFCLLIFLLALPSTAQNAFKGKVVDIEKGDQLTVQLDSWKLKVRLHGIEAAKTGELARVAQEWTRARVANQQVQVGVRGTAAKGIVYGDVSYLPGEHNIAIELAEQGLATWTERYAPSRKDLMAAQARAQAAHAGIWGNESVEVIRLRRTLQAAPKATPTPQPQRTAKLVAAPKSTPTPQPTGTVPSKPNTRLSPWPLLLGILCAVALLGTAERVSRDARRLRQRPTLLTDQHDNTAGFMKLRGIAHTDQPLLVSIAGRIPGLYIHEITQVYHNGSWRTTYDETDKLPFTLDDGSGQVTISEGLLRFMPIRVARFYNDFPVEKWHPNSYGGDIRTEVFFIPADVTVVVFGDLAPSRTQPLMVIEGDERRLTHQPVRLAMALIVGAAGALLLGGYFMLSGVG</sequence>
<keyword evidence="6" id="KW-1185">Reference proteome</keyword>
<dbReference type="Gene3D" id="2.40.50.90">
    <property type="match status" value="1"/>
</dbReference>
<reference evidence="5 6" key="1">
    <citation type="submission" date="2020-08" db="EMBL/GenBank/DDBJ databases">
        <title>Genomic Encyclopedia of Type Strains, Phase IV (KMG-IV): sequencing the most valuable type-strain genomes for metagenomic binning, comparative biology and taxonomic classification.</title>
        <authorList>
            <person name="Goeker M."/>
        </authorList>
    </citation>
    <scope>NUCLEOTIDE SEQUENCE [LARGE SCALE GENOMIC DNA]</scope>
    <source>
        <strain evidence="5 6">DSM 23562</strain>
    </source>
</reference>
<keyword evidence="2" id="KW-1133">Transmembrane helix</keyword>
<dbReference type="SUPFAM" id="SSF50199">
    <property type="entry name" value="Staphylococcal nuclease"/>
    <property type="match status" value="1"/>
</dbReference>
<evidence type="ECO:0000313" key="5">
    <source>
        <dbReference type="EMBL" id="MBB6052310.1"/>
    </source>
</evidence>
<gene>
    <name evidence="5" type="ORF">HNQ39_004131</name>
</gene>
<dbReference type="SMART" id="SM00318">
    <property type="entry name" value="SNc"/>
    <property type="match status" value="1"/>
</dbReference>
<feature type="domain" description="TNase-like" evidence="4">
    <location>
        <begin position="21"/>
        <end position="143"/>
    </location>
</feature>
<keyword evidence="3" id="KW-0732">Signal</keyword>
<evidence type="ECO:0000256" key="2">
    <source>
        <dbReference type="SAM" id="Phobius"/>
    </source>
</evidence>
<comment type="caution">
    <text evidence="5">The sequence shown here is derived from an EMBL/GenBank/DDBJ whole genome shotgun (WGS) entry which is preliminary data.</text>
</comment>
<feature type="transmembrane region" description="Helical" evidence="2">
    <location>
        <begin position="200"/>
        <end position="219"/>
    </location>
</feature>
<name>A0A7W9ST01_ARMRO</name>
<feature type="signal peptide" evidence="3">
    <location>
        <begin position="1"/>
        <end position="19"/>
    </location>
</feature>